<dbReference type="STRING" id="314260.PB2503_08589"/>
<keyword evidence="12 16" id="KW-0472">Membrane</keyword>
<dbReference type="InterPro" id="IPR003004">
    <property type="entry name" value="GspF/PilC"/>
</dbReference>
<evidence type="ECO:0000256" key="13">
    <source>
        <dbReference type="ARBA" id="ARBA00030750"/>
    </source>
</evidence>
<evidence type="ECO:0000313" key="19">
    <source>
        <dbReference type="Proteomes" id="UP000001302"/>
    </source>
</evidence>
<dbReference type="eggNOG" id="COG1459">
    <property type="taxonomic scope" value="Bacteria"/>
</dbReference>
<evidence type="ECO:0000256" key="10">
    <source>
        <dbReference type="ARBA" id="ARBA00022927"/>
    </source>
</evidence>
<evidence type="ECO:0000256" key="16">
    <source>
        <dbReference type="SAM" id="Phobius"/>
    </source>
</evidence>
<evidence type="ECO:0000256" key="8">
    <source>
        <dbReference type="ARBA" id="ARBA00022723"/>
    </source>
</evidence>
<dbReference type="PROSITE" id="PS00874">
    <property type="entry name" value="T2SP_F"/>
    <property type="match status" value="1"/>
</dbReference>
<organism evidence="18 19">
    <name type="scientific">Parvularcula bermudensis (strain ATCC BAA-594 / HTCC2503 / KCTC 12087)</name>
    <dbReference type="NCBI Taxonomy" id="314260"/>
    <lineage>
        <taxon>Bacteria</taxon>
        <taxon>Pseudomonadati</taxon>
        <taxon>Pseudomonadota</taxon>
        <taxon>Alphaproteobacteria</taxon>
        <taxon>Parvularculales</taxon>
        <taxon>Parvularculaceae</taxon>
        <taxon>Parvularcula</taxon>
    </lineage>
</organism>
<dbReference type="HOGENOM" id="CLU_035032_0_1_5"/>
<name>E0TBQ2_PARBH</name>
<accession>E0TBQ2</accession>
<comment type="function">
    <text evidence="1">Component of the type II secretion system inner membrane complex required for the energy-dependent secretion of extracellular factors such as proteases and toxins from the periplasm.</text>
</comment>
<dbReference type="GO" id="GO:0005886">
    <property type="term" value="C:plasma membrane"/>
    <property type="evidence" value="ECO:0007669"/>
    <property type="project" value="UniProtKB-SubCell"/>
</dbReference>
<evidence type="ECO:0000256" key="4">
    <source>
        <dbReference type="ARBA" id="ARBA00022448"/>
    </source>
</evidence>
<evidence type="ECO:0000256" key="2">
    <source>
        <dbReference type="ARBA" id="ARBA00004429"/>
    </source>
</evidence>
<feature type="transmembrane region" description="Helical" evidence="16">
    <location>
        <begin position="170"/>
        <end position="192"/>
    </location>
</feature>
<evidence type="ECO:0000256" key="11">
    <source>
        <dbReference type="ARBA" id="ARBA00022989"/>
    </source>
</evidence>
<evidence type="ECO:0000256" key="3">
    <source>
        <dbReference type="ARBA" id="ARBA00005745"/>
    </source>
</evidence>
<keyword evidence="8" id="KW-0479">Metal-binding</keyword>
<feature type="transmembrane region" description="Helical" evidence="16">
    <location>
        <begin position="223"/>
        <end position="241"/>
    </location>
</feature>
<dbReference type="EMBL" id="CP002156">
    <property type="protein sequence ID" value="ADM09773.1"/>
    <property type="molecule type" value="Genomic_DNA"/>
</dbReference>
<comment type="subcellular location">
    <subcellularLocation>
        <location evidence="2 14">Cell inner membrane</location>
        <topology evidence="2 14">Multi-pass membrane protein</topology>
    </subcellularLocation>
</comment>
<gene>
    <name evidence="18" type="ordered locus">PB2503_08589</name>
</gene>
<dbReference type="InterPro" id="IPR042094">
    <property type="entry name" value="T2SS_GspF_sf"/>
</dbReference>
<reference evidence="18 19" key="2">
    <citation type="journal article" date="2011" name="J. Bacteriol.">
        <title>Complete genome sequence of strain HTCC2503T of Parvularcula bermudensis, the type species of the order "Parvularculales" in the class Alphaproteobacteria.</title>
        <authorList>
            <person name="Oh H.M."/>
            <person name="Kang I."/>
            <person name="Vergin K.L."/>
            <person name="Kang D."/>
            <person name="Rhee K.H."/>
            <person name="Giovannoni S.J."/>
            <person name="Cho J.C."/>
        </authorList>
    </citation>
    <scope>NUCLEOTIDE SEQUENCE [LARGE SCALE GENOMIC DNA]</scope>
    <source>
        <strain evidence="19">ATCC BAA-594 / HTCC2503 / KCTC 12087</strain>
    </source>
</reference>
<keyword evidence="19" id="KW-1185">Reference proteome</keyword>
<dbReference type="GO" id="GO:0046872">
    <property type="term" value="F:metal ion binding"/>
    <property type="evidence" value="ECO:0007669"/>
    <property type="project" value="UniProtKB-KW"/>
</dbReference>
<dbReference type="PANTHER" id="PTHR30012:SF0">
    <property type="entry name" value="TYPE II SECRETION SYSTEM PROTEIN F-RELATED"/>
    <property type="match status" value="1"/>
</dbReference>
<keyword evidence="5" id="KW-1003">Cell membrane</keyword>
<evidence type="ECO:0000259" key="17">
    <source>
        <dbReference type="Pfam" id="PF00482"/>
    </source>
</evidence>
<feature type="transmembrane region" description="Helical" evidence="16">
    <location>
        <begin position="377"/>
        <end position="397"/>
    </location>
</feature>
<dbReference type="Gene3D" id="1.20.81.30">
    <property type="entry name" value="Type II secretion system (T2SS), domain F"/>
    <property type="match status" value="2"/>
</dbReference>
<sequence>MTSFRYEAVDAGGRRRKGTISADTQRRARKDLMGKGLTPITVQSVSNRTKSSSERHRRGPRAQPTEVIAATRQLATLIDASLTVEEALNAVAGQSKGKPIADILLSVRMRIIEGWRLSDALGEYPKAFSPLYRGIVAAGESAGNLGPVMLRLADMLEKNRAMASKAMSALIYPAAIMVVAVLVVVALMNFVVPQVVEQFVGMGEDLPAVTKLVIGVSDLFREWGLLLLVLVLALGAGVWQIRRRPETRLRSDRLLLRLPILGGLLRELDAARFARTLATLFASGAPLLDSLRAAKRTVTNAYIADRLDLTMTSVREGASLSQSLRRADVFPPMMASMVAAGERSGQLPDLLDRTASQMEEGFDRTVTVALRLLEPAVIVLLGGVVLLIVLAIMLPILQINRMPL</sequence>
<evidence type="ECO:0000313" key="18">
    <source>
        <dbReference type="EMBL" id="ADM09773.1"/>
    </source>
</evidence>
<dbReference type="Pfam" id="PF00482">
    <property type="entry name" value="T2SSF"/>
    <property type="match status" value="2"/>
</dbReference>
<proteinExistence type="inferred from homology"/>
<keyword evidence="4 14" id="KW-0813">Transport</keyword>
<feature type="domain" description="Type II secretion system protein GspF" evidence="17">
    <location>
        <begin position="273"/>
        <end position="395"/>
    </location>
</feature>
<dbReference type="AlphaFoldDB" id="E0TBQ2"/>
<evidence type="ECO:0000256" key="7">
    <source>
        <dbReference type="ARBA" id="ARBA00022692"/>
    </source>
</evidence>
<keyword evidence="10" id="KW-0653">Protein transport</keyword>
<keyword evidence="11 16" id="KW-1133">Transmembrane helix</keyword>
<dbReference type="InterPro" id="IPR001992">
    <property type="entry name" value="T2SS_GspF/T4SS_PilC_CS"/>
</dbReference>
<feature type="compositionally biased region" description="Basic and acidic residues" evidence="15">
    <location>
        <begin position="24"/>
        <end position="33"/>
    </location>
</feature>
<keyword evidence="9" id="KW-0106">Calcium</keyword>
<evidence type="ECO:0000256" key="1">
    <source>
        <dbReference type="ARBA" id="ARBA00002684"/>
    </source>
</evidence>
<keyword evidence="6" id="KW-0997">Cell inner membrane</keyword>
<dbReference type="GO" id="GO:0015627">
    <property type="term" value="C:type II protein secretion system complex"/>
    <property type="evidence" value="ECO:0007669"/>
    <property type="project" value="InterPro"/>
</dbReference>
<evidence type="ECO:0000256" key="9">
    <source>
        <dbReference type="ARBA" id="ARBA00022837"/>
    </source>
</evidence>
<dbReference type="Proteomes" id="UP000001302">
    <property type="component" value="Chromosome"/>
</dbReference>
<dbReference type="RefSeq" id="WP_013300747.1">
    <property type="nucleotide sequence ID" value="NC_014414.1"/>
</dbReference>
<feature type="compositionally biased region" description="Polar residues" evidence="15">
    <location>
        <begin position="40"/>
        <end position="50"/>
    </location>
</feature>
<feature type="region of interest" description="Disordered" evidence="15">
    <location>
        <begin position="1"/>
        <end position="64"/>
    </location>
</feature>
<dbReference type="FunFam" id="1.20.81.30:FF:000001">
    <property type="entry name" value="Type II secretion system protein F"/>
    <property type="match status" value="2"/>
</dbReference>
<evidence type="ECO:0000256" key="5">
    <source>
        <dbReference type="ARBA" id="ARBA00022475"/>
    </source>
</evidence>
<evidence type="ECO:0000256" key="15">
    <source>
        <dbReference type="SAM" id="MobiDB-lite"/>
    </source>
</evidence>
<reference evidence="19" key="1">
    <citation type="submission" date="2010-08" db="EMBL/GenBank/DDBJ databases">
        <title>Genome sequence of Parvularcula bermudensis HTCC2503.</title>
        <authorList>
            <person name="Kang D.-M."/>
            <person name="Oh H.-M."/>
            <person name="Cho J.-C."/>
        </authorList>
    </citation>
    <scope>NUCLEOTIDE SEQUENCE [LARGE SCALE GENOMIC DNA]</scope>
    <source>
        <strain evidence="19">ATCC BAA-594 / HTCC2503 / KCTC 12087</strain>
    </source>
</reference>
<evidence type="ECO:0000256" key="12">
    <source>
        <dbReference type="ARBA" id="ARBA00023136"/>
    </source>
</evidence>
<dbReference type="InterPro" id="IPR018076">
    <property type="entry name" value="T2SS_GspF_dom"/>
</dbReference>
<evidence type="ECO:0000256" key="6">
    <source>
        <dbReference type="ARBA" id="ARBA00022519"/>
    </source>
</evidence>
<dbReference type="KEGG" id="pbr:PB2503_08589"/>
<dbReference type="OrthoDB" id="9805682at2"/>
<comment type="similarity">
    <text evidence="3 14">Belongs to the GSP F family.</text>
</comment>
<dbReference type="NCBIfam" id="TIGR02120">
    <property type="entry name" value="GspF"/>
    <property type="match status" value="1"/>
</dbReference>
<dbReference type="InterPro" id="IPR011850">
    <property type="entry name" value="T2SS_GspF"/>
</dbReference>
<dbReference type="PANTHER" id="PTHR30012">
    <property type="entry name" value="GENERAL SECRETION PATHWAY PROTEIN"/>
    <property type="match status" value="1"/>
</dbReference>
<evidence type="ECO:0000256" key="14">
    <source>
        <dbReference type="RuleBase" id="RU003923"/>
    </source>
</evidence>
<keyword evidence="7 14" id="KW-0812">Transmembrane</keyword>
<dbReference type="GO" id="GO:0015628">
    <property type="term" value="P:protein secretion by the type II secretion system"/>
    <property type="evidence" value="ECO:0007669"/>
    <property type="project" value="InterPro"/>
</dbReference>
<protein>
    <recommendedName>
        <fullName evidence="13">General secretion pathway protein F</fullName>
    </recommendedName>
</protein>
<feature type="domain" description="Type II secretion system protein GspF" evidence="17">
    <location>
        <begin position="71"/>
        <end position="193"/>
    </location>
</feature>
<dbReference type="PRINTS" id="PR00812">
    <property type="entry name" value="BCTERIALGSPF"/>
</dbReference>